<sequence length="306" mass="33494">MPPSPPHKLYDDFTRSWKGTHSAVRSKSPEELLRFSSAEPIAPDVHGHSSPLSPGGTHTAPPSSNVPLEDPESEPAYPFVLVNDPNVPLRRGGILLAPFLGLVPDGGEQASQVPAGTSSTSHTTSQRPRASGTSVRDGSIKKARPGRPGRRSGQVEARPLTTEGPQLQWEPYEFRPSPSSSPSSSRRPRAPKRDRDPGVLAFVHEPYSANTPLSASFPCTHCNCWFPSASEQTYHVETYHKALELPSTYPPAYESLPHAWPQYEGRRFVQFDATGARVVEYQCGHCDQTFPDRLLLKKHVKATHGG</sequence>
<dbReference type="EMBL" id="JH687893">
    <property type="protein sequence ID" value="EJD35351.1"/>
    <property type="molecule type" value="Genomic_DNA"/>
</dbReference>
<feature type="region of interest" description="Disordered" evidence="2">
    <location>
        <begin position="108"/>
        <end position="196"/>
    </location>
</feature>
<protein>
    <recommendedName>
        <fullName evidence="3">C2H2-type domain-containing protein</fullName>
    </recommendedName>
</protein>
<gene>
    <name evidence="4" type="ORF">AURDEDRAFT_130665</name>
</gene>
<feature type="region of interest" description="Disordered" evidence="2">
    <location>
        <begin position="19"/>
        <end position="84"/>
    </location>
</feature>
<evidence type="ECO:0000256" key="1">
    <source>
        <dbReference type="PROSITE-ProRule" id="PRU00042"/>
    </source>
</evidence>
<keyword evidence="1" id="KW-0479">Metal-binding</keyword>
<organism evidence="4 5">
    <name type="scientific">Auricularia subglabra (strain TFB-10046 / SS5)</name>
    <name type="common">White-rot fungus</name>
    <name type="synonym">Auricularia delicata (strain TFB10046)</name>
    <dbReference type="NCBI Taxonomy" id="717982"/>
    <lineage>
        <taxon>Eukaryota</taxon>
        <taxon>Fungi</taxon>
        <taxon>Dikarya</taxon>
        <taxon>Basidiomycota</taxon>
        <taxon>Agaricomycotina</taxon>
        <taxon>Agaricomycetes</taxon>
        <taxon>Auriculariales</taxon>
        <taxon>Auriculariaceae</taxon>
        <taxon>Auricularia</taxon>
    </lineage>
</organism>
<proteinExistence type="predicted"/>
<feature type="compositionally biased region" description="Polar residues" evidence="2">
    <location>
        <begin position="109"/>
        <end position="136"/>
    </location>
</feature>
<accession>J0WRK1</accession>
<reference evidence="5" key="1">
    <citation type="journal article" date="2012" name="Science">
        <title>The Paleozoic origin of enzymatic lignin decomposition reconstructed from 31 fungal genomes.</title>
        <authorList>
            <person name="Floudas D."/>
            <person name="Binder M."/>
            <person name="Riley R."/>
            <person name="Barry K."/>
            <person name="Blanchette R.A."/>
            <person name="Henrissat B."/>
            <person name="Martinez A.T."/>
            <person name="Otillar R."/>
            <person name="Spatafora J.W."/>
            <person name="Yadav J.S."/>
            <person name="Aerts A."/>
            <person name="Benoit I."/>
            <person name="Boyd A."/>
            <person name="Carlson A."/>
            <person name="Copeland A."/>
            <person name="Coutinho P.M."/>
            <person name="de Vries R.P."/>
            <person name="Ferreira P."/>
            <person name="Findley K."/>
            <person name="Foster B."/>
            <person name="Gaskell J."/>
            <person name="Glotzer D."/>
            <person name="Gorecki P."/>
            <person name="Heitman J."/>
            <person name="Hesse C."/>
            <person name="Hori C."/>
            <person name="Igarashi K."/>
            <person name="Jurgens J.A."/>
            <person name="Kallen N."/>
            <person name="Kersten P."/>
            <person name="Kohler A."/>
            <person name="Kuees U."/>
            <person name="Kumar T.K.A."/>
            <person name="Kuo A."/>
            <person name="LaButti K."/>
            <person name="Larrondo L.F."/>
            <person name="Lindquist E."/>
            <person name="Ling A."/>
            <person name="Lombard V."/>
            <person name="Lucas S."/>
            <person name="Lundell T."/>
            <person name="Martin R."/>
            <person name="McLaughlin D.J."/>
            <person name="Morgenstern I."/>
            <person name="Morin E."/>
            <person name="Murat C."/>
            <person name="Nagy L.G."/>
            <person name="Nolan M."/>
            <person name="Ohm R.A."/>
            <person name="Patyshakuliyeva A."/>
            <person name="Rokas A."/>
            <person name="Ruiz-Duenas F.J."/>
            <person name="Sabat G."/>
            <person name="Salamov A."/>
            <person name="Samejima M."/>
            <person name="Schmutz J."/>
            <person name="Slot J.C."/>
            <person name="St John F."/>
            <person name="Stenlid J."/>
            <person name="Sun H."/>
            <person name="Sun S."/>
            <person name="Syed K."/>
            <person name="Tsang A."/>
            <person name="Wiebenga A."/>
            <person name="Young D."/>
            <person name="Pisabarro A."/>
            <person name="Eastwood D.C."/>
            <person name="Martin F."/>
            <person name="Cullen D."/>
            <person name="Grigoriev I.V."/>
            <person name="Hibbett D.S."/>
        </authorList>
    </citation>
    <scope>NUCLEOTIDE SEQUENCE [LARGE SCALE GENOMIC DNA]</scope>
    <source>
        <strain evidence="5">TFB10046</strain>
    </source>
</reference>
<dbReference type="Gene3D" id="3.30.160.60">
    <property type="entry name" value="Classic Zinc Finger"/>
    <property type="match status" value="1"/>
</dbReference>
<dbReference type="Proteomes" id="UP000006514">
    <property type="component" value="Unassembled WGS sequence"/>
</dbReference>
<evidence type="ECO:0000313" key="5">
    <source>
        <dbReference type="Proteomes" id="UP000006514"/>
    </source>
</evidence>
<keyword evidence="1" id="KW-0862">Zinc</keyword>
<dbReference type="SMART" id="SM00355">
    <property type="entry name" value="ZnF_C2H2"/>
    <property type="match status" value="2"/>
</dbReference>
<dbReference type="AlphaFoldDB" id="J0WRK1"/>
<dbReference type="GO" id="GO:0008270">
    <property type="term" value="F:zinc ion binding"/>
    <property type="evidence" value="ECO:0007669"/>
    <property type="project" value="UniProtKB-KW"/>
</dbReference>
<feature type="compositionally biased region" description="Low complexity" evidence="2">
    <location>
        <begin position="175"/>
        <end position="185"/>
    </location>
</feature>
<dbReference type="InterPro" id="IPR013087">
    <property type="entry name" value="Znf_C2H2_type"/>
</dbReference>
<evidence type="ECO:0000313" key="4">
    <source>
        <dbReference type="EMBL" id="EJD35351.1"/>
    </source>
</evidence>
<evidence type="ECO:0000256" key="2">
    <source>
        <dbReference type="SAM" id="MobiDB-lite"/>
    </source>
</evidence>
<keyword evidence="1" id="KW-0863">Zinc-finger</keyword>
<feature type="compositionally biased region" description="Basic residues" evidence="2">
    <location>
        <begin position="141"/>
        <end position="150"/>
    </location>
</feature>
<evidence type="ECO:0000259" key="3">
    <source>
        <dbReference type="PROSITE" id="PS50157"/>
    </source>
</evidence>
<dbReference type="PROSITE" id="PS50157">
    <property type="entry name" value="ZINC_FINGER_C2H2_2"/>
    <property type="match status" value="1"/>
</dbReference>
<dbReference type="InParanoid" id="J0WRK1"/>
<dbReference type="PROSITE" id="PS00028">
    <property type="entry name" value="ZINC_FINGER_C2H2_1"/>
    <property type="match status" value="2"/>
</dbReference>
<name>J0WRK1_AURST</name>
<keyword evidence="5" id="KW-1185">Reference proteome</keyword>
<dbReference type="KEGG" id="adl:AURDEDRAFT_130665"/>
<feature type="domain" description="C2H2-type" evidence="3">
    <location>
        <begin position="281"/>
        <end position="306"/>
    </location>
</feature>